<feature type="coiled-coil region" evidence="6">
    <location>
        <begin position="115"/>
        <end position="188"/>
    </location>
</feature>
<dbReference type="eggNOG" id="COG4477">
    <property type="taxonomic scope" value="Bacteria"/>
</dbReference>
<keyword evidence="6" id="KW-1003">Cell membrane</keyword>
<evidence type="ECO:0000256" key="2">
    <source>
        <dbReference type="ARBA" id="ARBA00022989"/>
    </source>
</evidence>
<keyword evidence="2 6" id="KW-1133">Transmembrane helix</keyword>
<comment type="function">
    <text evidence="6">Negative regulator of FtsZ ring formation; modulates the frequency and position of FtsZ ring formation. Inhibits FtsZ ring formation at polar sites. Interacts either with FtsZ or with one of its binding partners to promote depolymerization.</text>
</comment>
<evidence type="ECO:0000256" key="6">
    <source>
        <dbReference type="HAMAP-Rule" id="MF_00728"/>
    </source>
</evidence>
<name>A0A0R2HYD7_CARDV</name>
<comment type="subcellular location">
    <subcellularLocation>
        <location evidence="6">Cell membrane</location>
        <topology evidence="6">Single-pass membrane protein</topology>
    </subcellularLocation>
    <text evidence="6">Colocalized with FtsZ to the nascent septal site.</text>
</comment>
<dbReference type="Gene3D" id="1.10.287.180">
    <property type="entry name" value="Transcription elongation factor, GreA/GreB, N-terminal domain"/>
    <property type="match status" value="1"/>
</dbReference>
<dbReference type="HAMAP" id="MF_00728">
    <property type="entry name" value="EzrA"/>
    <property type="match status" value="1"/>
</dbReference>
<dbReference type="Pfam" id="PF06160">
    <property type="entry name" value="EzrA"/>
    <property type="match status" value="1"/>
</dbReference>
<gene>
    <name evidence="6" type="primary">ezrA</name>
    <name evidence="7" type="ORF">IV74_GL002173</name>
</gene>
<evidence type="ECO:0000313" key="8">
    <source>
        <dbReference type="Proteomes" id="UP000051658"/>
    </source>
</evidence>
<comment type="caution">
    <text evidence="7">The sequence shown here is derived from an EMBL/GenBank/DDBJ whole genome shotgun (WGS) entry which is preliminary data.</text>
</comment>
<feature type="topological domain" description="Cytoplasmic" evidence="6">
    <location>
        <begin position="25"/>
        <end position="571"/>
    </location>
</feature>
<sequence length="571" mass="66442">MNFIFVLIGIILLALLIYGVGFILKKRHFSKIDELETRKIALMDKPVIDEINKIKKLQLTGQTEKTFKDWKAAWENIATVSFPDIENYLFDAEQATDRLKLIKAQKAEDAALHIINETEESIKKIQLALKKLIESEEKNRLEIKKVQEKYQDIRKKLLTQSFSFGPALENLERRLTFLELDFSKFTELTSSGDHIEAKEVLDRVSQDTNELHRVAELVPTIYKELTVEDTDQVKEIKEGYQQLIAENYRFLDIDIPKEIAEIERAIELGMELVEKVEVDEAKEHLAQLDTKIDHLYDVMENEIDSKAFVLSQKQLVSEYLDHVIVNNRKLLIEIDRVSQSYTLNQEEAGTAGKIESELEDLKTSFELSAQAIAQDEAIYSVIAEDYEKMGDRLEEIEKKQQELNSNLLHLRKEEMDAQAKLDEFEFEMRGLKRYVEKQHLPGLPHDYLELFFATTNRIEQLAKELNKLKIDMKEITRLCFLCQDDVALIKEKTDEIVDSALLTEYMMQYANRYRHSNEGIAQAIDDTLKLFNHEFQYKEALETISTTLESAEPGAYKKVESSYFEDKEAKR</sequence>
<evidence type="ECO:0000256" key="4">
    <source>
        <dbReference type="ARBA" id="ARBA00023136"/>
    </source>
</evidence>
<comment type="similarity">
    <text evidence="6">Belongs to the EzrA family.</text>
</comment>
<feature type="coiled-coil region" evidence="6">
    <location>
        <begin position="386"/>
        <end position="413"/>
    </location>
</feature>
<keyword evidence="8" id="KW-1185">Reference proteome</keyword>
<dbReference type="GO" id="GO:0005886">
    <property type="term" value="C:plasma membrane"/>
    <property type="evidence" value="ECO:0007669"/>
    <property type="project" value="UniProtKB-SubCell"/>
</dbReference>
<keyword evidence="4 6" id="KW-0472">Membrane</keyword>
<dbReference type="GO" id="GO:0003677">
    <property type="term" value="F:DNA binding"/>
    <property type="evidence" value="ECO:0007669"/>
    <property type="project" value="InterPro"/>
</dbReference>
<organism evidence="7 8">
    <name type="scientific">Carnobacterium divergens DSM 20623</name>
    <dbReference type="NCBI Taxonomy" id="1449336"/>
    <lineage>
        <taxon>Bacteria</taxon>
        <taxon>Bacillati</taxon>
        <taxon>Bacillota</taxon>
        <taxon>Bacilli</taxon>
        <taxon>Lactobacillales</taxon>
        <taxon>Carnobacteriaceae</taxon>
        <taxon>Carnobacterium</taxon>
    </lineage>
</organism>
<evidence type="ECO:0000256" key="3">
    <source>
        <dbReference type="ARBA" id="ARBA00023054"/>
    </source>
</evidence>
<keyword evidence="1 6" id="KW-0812">Transmembrane</keyword>
<dbReference type="RefSeq" id="WP_034569118.1">
    <property type="nucleotide sequence ID" value="NZ_JQBS01000035.1"/>
</dbReference>
<proteinExistence type="inferred from homology"/>
<reference evidence="7 8" key="1">
    <citation type="journal article" date="2015" name="Genome Announc.">
        <title>Expanding the biotechnology potential of lactobacilli through comparative genomics of 213 strains and associated genera.</title>
        <authorList>
            <person name="Sun Z."/>
            <person name="Harris H.M."/>
            <person name="McCann A."/>
            <person name="Guo C."/>
            <person name="Argimon S."/>
            <person name="Zhang W."/>
            <person name="Yang X."/>
            <person name="Jeffery I.B."/>
            <person name="Cooney J.C."/>
            <person name="Kagawa T.F."/>
            <person name="Liu W."/>
            <person name="Song Y."/>
            <person name="Salvetti E."/>
            <person name="Wrobel A."/>
            <person name="Rasinkangas P."/>
            <person name="Parkhill J."/>
            <person name="Rea M.C."/>
            <person name="O'Sullivan O."/>
            <person name="Ritari J."/>
            <person name="Douillard F.P."/>
            <person name="Paul Ross R."/>
            <person name="Yang R."/>
            <person name="Briner A.E."/>
            <person name="Felis G.E."/>
            <person name="de Vos W.M."/>
            <person name="Barrangou R."/>
            <person name="Klaenhammer T.R."/>
            <person name="Caufield P.W."/>
            <person name="Cui Y."/>
            <person name="Zhang H."/>
            <person name="O'Toole P.W."/>
        </authorList>
    </citation>
    <scope>NUCLEOTIDE SEQUENCE [LARGE SCALE GENOMIC DNA]</scope>
    <source>
        <strain evidence="7 8">DSM 20623</strain>
    </source>
</reference>
<dbReference type="EMBL" id="JQBS01000035">
    <property type="protein sequence ID" value="KRN54589.1"/>
    <property type="molecule type" value="Genomic_DNA"/>
</dbReference>
<dbReference type="GO" id="GO:0000917">
    <property type="term" value="P:division septum assembly"/>
    <property type="evidence" value="ECO:0007669"/>
    <property type="project" value="UniProtKB-KW"/>
</dbReference>
<keyword evidence="3 6" id="KW-0175">Coiled coil</keyword>
<dbReference type="Proteomes" id="UP000051658">
    <property type="component" value="Unassembled WGS sequence"/>
</dbReference>
<dbReference type="AlphaFoldDB" id="A0A0R2HYD7"/>
<accession>A0A0R2HYD7</accession>
<evidence type="ECO:0000313" key="7">
    <source>
        <dbReference type="EMBL" id="KRN54589.1"/>
    </source>
</evidence>
<dbReference type="GeneID" id="89589164"/>
<keyword evidence="6" id="KW-0132">Cell division</keyword>
<dbReference type="GO" id="GO:0005940">
    <property type="term" value="C:septin ring"/>
    <property type="evidence" value="ECO:0007669"/>
    <property type="project" value="InterPro"/>
</dbReference>
<dbReference type="GO" id="GO:0032784">
    <property type="term" value="P:regulation of DNA-templated transcription elongation"/>
    <property type="evidence" value="ECO:0007669"/>
    <property type="project" value="InterPro"/>
</dbReference>
<feature type="topological domain" description="Extracellular" evidence="6">
    <location>
        <begin position="1"/>
        <end position="5"/>
    </location>
</feature>
<dbReference type="InterPro" id="IPR036805">
    <property type="entry name" value="Tscrpt_elong_fac_GreA/B_N_sf"/>
</dbReference>
<evidence type="ECO:0000256" key="1">
    <source>
        <dbReference type="ARBA" id="ARBA00022692"/>
    </source>
</evidence>
<keyword evidence="6" id="KW-0131">Cell cycle</keyword>
<dbReference type="GO" id="GO:0000921">
    <property type="term" value="P:septin ring assembly"/>
    <property type="evidence" value="ECO:0007669"/>
    <property type="project" value="InterPro"/>
</dbReference>
<dbReference type="PATRIC" id="fig|1449336.4.peg.2211"/>
<keyword evidence="5 6" id="KW-0717">Septation</keyword>
<protein>
    <recommendedName>
        <fullName evidence="6">Septation ring formation regulator EzrA</fullName>
    </recommendedName>
</protein>
<evidence type="ECO:0000256" key="5">
    <source>
        <dbReference type="ARBA" id="ARBA00023210"/>
    </source>
</evidence>
<dbReference type="InterPro" id="IPR010379">
    <property type="entry name" value="EzrA"/>
</dbReference>